<gene>
    <name evidence="5" type="primary">eutC</name>
    <name evidence="5" type="ORF">bsdtb5_06560</name>
</gene>
<dbReference type="GO" id="GO:0009350">
    <property type="term" value="C:ethanolamine ammonia-lyase complex"/>
    <property type="evidence" value="ECO:0007669"/>
    <property type="project" value="TreeGrafter"/>
</dbReference>
<dbReference type="PANTHER" id="PTHR39330">
    <property type="entry name" value="ETHANOLAMINE AMMONIA-LYASE LIGHT CHAIN"/>
    <property type="match status" value="1"/>
</dbReference>
<dbReference type="PANTHER" id="PTHR39330:SF1">
    <property type="entry name" value="ETHANOLAMINE AMMONIA-LYASE SMALL SUBUNIT"/>
    <property type="match status" value="1"/>
</dbReference>
<dbReference type="Proteomes" id="UP000595897">
    <property type="component" value="Chromosome"/>
</dbReference>
<dbReference type="NCBIfam" id="NF003971">
    <property type="entry name" value="PRK05465.1"/>
    <property type="match status" value="1"/>
</dbReference>
<keyword evidence="2 5" id="KW-0456">Lyase</keyword>
<keyword evidence="3" id="KW-0170">Cobalt</keyword>
<evidence type="ECO:0000256" key="1">
    <source>
        <dbReference type="ARBA" id="ARBA00022628"/>
    </source>
</evidence>
<keyword evidence="1" id="KW-0846">Cobalamin</keyword>
<name>A0A7R7IC08_9FIRM</name>
<dbReference type="InterPro" id="IPR042255">
    <property type="entry name" value="EutC_N"/>
</dbReference>
<evidence type="ECO:0000256" key="2">
    <source>
        <dbReference type="ARBA" id="ARBA00023239"/>
    </source>
</evidence>
<dbReference type="AlphaFoldDB" id="A0A7R7IC08"/>
<evidence type="ECO:0000313" key="5">
    <source>
        <dbReference type="EMBL" id="BCN29361.1"/>
    </source>
</evidence>
<keyword evidence="4" id="KW-1283">Bacterial microcompartment</keyword>
<organism evidence="5 6">
    <name type="scientific">Anaeromicropila herbilytica</name>
    <dbReference type="NCBI Taxonomy" id="2785025"/>
    <lineage>
        <taxon>Bacteria</taxon>
        <taxon>Bacillati</taxon>
        <taxon>Bacillota</taxon>
        <taxon>Clostridia</taxon>
        <taxon>Lachnospirales</taxon>
        <taxon>Lachnospiraceae</taxon>
        <taxon>Anaeromicropila</taxon>
    </lineage>
</organism>
<accession>A0A7R7IC08</accession>
<dbReference type="GO" id="GO:0006520">
    <property type="term" value="P:amino acid metabolic process"/>
    <property type="evidence" value="ECO:0007669"/>
    <property type="project" value="InterPro"/>
</dbReference>
<reference evidence="5 6" key="1">
    <citation type="submission" date="2020-11" db="EMBL/GenBank/DDBJ databases">
        <title>Draft genome sequencing of a Lachnospiraceae strain isolated from anoxic soil subjected to BSD treatment.</title>
        <authorList>
            <person name="Uek A."/>
            <person name="Tonouchi A."/>
        </authorList>
    </citation>
    <scope>NUCLEOTIDE SEQUENCE [LARGE SCALE GENOMIC DNA]</scope>
    <source>
        <strain evidence="5 6">TB5</strain>
    </source>
</reference>
<evidence type="ECO:0000313" key="6">
    <source>
        <dbReference type="Proteomes" id="UP000595897"/>
    </source>
</evidence>
<dbReference type="Gene3D" id="1.10.30.40">
    <property type="entry name" value="Ethanolamine ammonia-lyase light chain (EutC), N-terminal domain"/>
    <property type="match status" value="1"/>
</dbReference>
<dbReference type="EMBL" id="AP024169">
    <property type="protein sequence ID" value="BCN29361.1"/>
    <property type="molecule type" value="Genomic_DNA"/>
</dbReference>
<dbReference type="InterPro" id="IPR009246">
    <property type="entry name" value="EutC"/>
</dbReference>
<dbReference type="InterPro" id="IPR042251">
    <property type="entry name" value="EutC_C"/>
</dbReference>
<dbReference type="Pfam" id="PF05985">
    <property type="entry name" value="EutC"/>
    <property type="match status" value="1"/>
</dbReference>
<evidence type="ECO:0000256" key="3">
    <source>
        <dbReference type="ARBA" id="ARBA00023285"/>
    </source>
</evidence>
<dbReference type="RefSeq" id="WP_271714643.1">
    <property type="nucleotide sequence ID" value="NZ_AP024169.1"/>
</dbReference>
<dbReference type="KEGG" id="ahb:bsdtb5_06560"/>
<sequence>MSGNKKDFTNIRIQDMIDTDGIENVEILRKAKETTPARIGIGHIGARYKTTPMLRFVADQAAASDAVFTEVSKEVIKRLGVIEIKTKCKNKNDMITRPDWGRIIEEDQQQILRDKCIPNPQVQIYFGDGLSSPSIEANIPDLFPTIKKGLEHEGVSIGTPFFVRYCRVNTARTIAPLLGAEVACVLIGERPGLITAESMSAYIAYKPHIDMQESEYTVVSNISRYGMPPVEAGEHIVDLILEILAKKKSGVNLKG</sequence>
<dbReference type="GO" id="GO:0031419">
    <property type="term" value="F:cobalamin binding"/>
    <property type="evidence" value="ECO:0007669"/>
    <property type="project" value="UniProtKB-KW"/>
</dbReference>
<dbReference type="GO" id="GO:0008851">
    <property type="term" value="F:ethanolamine ammonia-lyase activity"/>
    <property type="evidence" value="ECO:0007669"/>
    <property type="project" value="InterPro"/>
</dbReference>
<dbReference type="Gene3D" id="3.40.50.11240">
    <property type="entry name" value="Ethanolamine ammonia-lyase light chain (EutC)"/>
    <property type="match status" value="1"/>
</dbReference>
<protein>
    <submittedName>
        <fullName evidence="5">Ethanolamine ammonia-lyase light chain</fullName>
    </submittedName>
</protein>
<evidence type="ECO:0000256" key="4">
    <source>
        <dbReference type="ARBA" id="ARBA00024446"/>
    </source>
</evidence>
<dbReference type="PIRSF" id="PIRSF018982">
    <property type="entry name" value="EutC"/>
    <property type="match status" value="1"/>
</dbReference>
<proteinExistence type="predicted"/>
<keyword evidence="6" id="KW-1185">Reference proteome</keyword>